<keyword evidence="4" id="KW-0067">ATP-binding</keyword>
<dbReference type="InterPro" id="IPR000608">
    <property type="entry name" value="UBC"/>
</dbReference>
<comment type="caution">
    <text evidence="6">The sequence shown here is derived from an EMBL/GenBank/DDBJ whole genome shotgun (WGS) entry which is preliminary data.</text>
</comment>
<dbReference type="Gene3D" id="3.10.110.10">
    <property type="entry name" value="Ubiquitin Conjugating Enzyme"/>
    <property type="match status" value="1"/>
</dbReference>
<evidence type="ECO:0000313" key="6">
    <source>
        <dbReference type="EMBL" id="KAF7678773.1"/>
    </source>
</evidence>
<proteinExistence type="inferred from homology"/>
<dbReference type="PANTHER" id="PTHR24067">
    <property type="entry name" value="UBIQUITIN-CONJUGATING ENZYME E2"/>
    <property type="match status" value="1"/>
</dbReference>
<feature type="domain" description="UBC core" evidence="5">
    <location>
        <begin position="1"/>
        <end position="146"/>
    </location>
</feature>
<sequence>MNIERLRMEKKNLRKSRNYLFFAHPTDKITEWECGIPGPDDPLYRDAYYRLKMTFPRTYPLSPPTVQFHYPVYHPNVYPGGNICLDILGPRWKPHITIQQILSGIQHLLLTPNNRSPANSEASSIFKKGNKEYEKKVKENIKKYHTRMPWEDQ</sequence>
<feature type="active site" description="Glycyl thioester intermediate" evidence="3">
    <location>
        <position position="84"/>
    </location>
</feature>
<gene>
    <name evidence="6" type="primary">ube2i</name>
    <name evidence="6" type="ORF">TCON_2585</name>
</gene>
<keyword evidence="4" id="KW-0547">Nucleotide-binding</keyword>
<dbReference type="SUPFAM" id="SSF54495">
    <property type="entry name" value="UBC-like"/>
    <property type="match status" value="1"/>
</dbReference>
<reference evidence="6 7" key="1">
    <citation type="submission" date="2019-01" db="EMBL/GenBank/DDBJ databases">
        <title>Genomes sequencing and comparative genomics of infectious freshwater microsporidia, Cucumispora dikerogammari and Thelohania contejeani.</title>
        <authorList>
            <person name="Cormier A."/>
            <person name="Giraud I."/>
            <person name="Wattier R."/>
            <person name="Teixeira M."/>
            <person name="Grandjean F."/>
            <person name="Rigaud T."/>
            <person name="Cordaux R."/>
        </authorList>
    </citation>
    <scope>NUCLEOTIDE SEQUENCE [LARGE SCALE GENOMIC DNA]</scope>
    <source>
        <strain evidence="6">T1</strain>
        <tissue evidence="6">Spores</tissue>
    </source>
</reference>
<dbReference type="PROSITE" id="PS00183">
    <property type="entry name" value="UBC_1"/>
    <property type="match status" value="1"/>
</dbReference>
<evidence type="ECO:0000313" key="7">
    <source>
        <dbReference type="Proteomes" id="UP001516464"/>
    </source>
</evidence>
<dbReference type="InterPro" id="IPR050113">
    <property type="entry name" value="Ub_conjugating_enzyme"/>
</dbReference>
<evidence type="ECO:0000259" key="5">
    <source>
        <dbReference type="PROSITE" id="PS50127"/>
    </source>
</evidence>
<dbReference type="SMART" id="SM00212">
    <property type="entry name" value="UBCc"/>
    <property type="match status" value="1"/>
</dbReference>
<name>A0ABQ7HVM5_9MICR</name>
<dbReference type="Proteomes" id="UP001516464">
    <property type="component" value="Unassembled WGS sequence"/>
</dbReference>
<keyword evidence="1" id="KW-0808">Transferase</keyword>
<evidence type="ECO:0000256" key="1">
    <source>
        <dbReference type="ARBA" id="ARBA00022679"/>
    </source>
</evidence>
<dbReference type="EMBL" id="SBIQ01000380">
    <property type="protein sequence ID" value="KAF7678773.1"/>
    <property type="molecule type" value="Genomic_DNA"/>
</dbReference>
<organism evidence="6 7">
    <name type="scientific">Astathelohania contejeani</name>
    <dbReference type="NCBI Taxonomy" id="164912"/>
    <lineage>
        <taxon>Eukaryota</taxon>
        <taxon>Fungi</taxon>
        <taxon>Fungi incertae sedis</taxon>
        <taxon>Microsporidia</taxon>
        <taxon>Astathelohaniidae</taxon>
        <taxon>Astathelohania</taxon>
    </lineage>
</organism>
<keyword evidence="2 4" id="KW-0833">Ubl conjugation pathway</keyword>
<dbReference type="InterPro" id="IPR023313">
    <property type="entry name" value="UBQ-conjugating_AS"/>
</dbReference>
<dbReference type="Pfam" id="PF00179">
    <property type="entry name" value="UQ_con"/>
    <property type="match status" value="1"/>
</dbReference>
<evidence type="ECO:0000256" key="3">
    <source>
        <dbReference type="PROSITE-ProRule" id="PRU10133"/>
    </source>
</evidence>
<comment type="similarity">
    <text evidence="4">Belongs to the ubiquitin-conjugating enzyme family.</text>
</comment>
<accession>A0ABQ7HVM5</accession>
<evidence type="ECO:0000256" key="2">
    <source>
        <dbReference type="ARBA" id="ARBA00022786"/>
    </source>
</evidence>
<evidence type="ECO:0000256" key="4">
    <source>
        <dbReference type="RuleBase" id="RU362109"/>
    </source>
</evidence>
<keyword evidence="7" id="KW-1185">Reference proteome</keyword>
<dbReference type="InterPro" id="IPR016135">
    <property type="entry name" value="UBQ-conjugating_enzyme/RWD"/>
</dbReference>
<dbReference type="PROSITE" id="PS50127">
    <property type="entry name" value="UBC_2"/>
    <property type="match status" value="1"/>
</dbReference>
<protein>
    <submittedName>
        <fullName evidence="6">SUMO-conjugating enzyme UBC9</fullName>
    </submittedName>
</protein>